<dbReference type="EMBL" id="CAKMMW010000029">
    <property type="protein sequence ID" value="CAH1227778.1"/>
    <property type="molecule type" value="Genomic_DNA"/>
</dbReference>
<dbReference type="InterPro" id="IPR029038">
    <property type="entry name" value="MetRS_Zn"/>
</dbReference>
<dbReference type="InterPro" id="IPR033911">
    <property type="entry name" value="MetRS_core"/>
</dbReference>
<evidence type="ECO:0000256" key="2">
    <source>
        <dbReference type="ARBA" id="ARBA00022741"/>
    </source>
</evidence>
<keyword evidence="2 7" id="KW-0547">Nucleotide-binding</keyword>
<evidence type="ECO:0000256" key="3">
    <source>
        <dbReference type="ARBA" id="ARBA00022840"/>
    </source>
</evidence>
<evidence type="ECO:0000313" key="9">
    <source>
        <dbReference type="EMBL" id="CAH1227778.1"/>
    </source>
</evidence>
<dbReference type="InterPro" id="IPR015413">
    <property type="entry name" value="Methionyl/Leucyl_tRNA_Synth"/>
</dbReference>
<comment type="caution">
    <text evidence="9">The sequence shown here is derived from an EMBL/GenBank/DDBJ whole genome shotgun (WGS) entry which is preliminary data.</text>
</comment>
<dbReference type="InterPro" id="IPR023458">
    <property type="entry name" value="Met-tRNA_ligase_1"/>
</dbReference>
<dbReference type="PANTHER" id="PTHR45765:SF1">
    <property type="entry name" value="METHIONINE--TRNA LIGASE, CYTOPLASMIC"/>
    <property type="match status" value="1"/>
</dbReference>
<evidence type="ECO:0000259" key="8">
    <source>
        <dbReference type="Pfam" id="PF09334"/>
    </source>
</evidence>
<evidence type="ECO:0000256" key="4">
    <source>
        <dbReference type="ARBA" id="ARBA00022917"/>
    </source>
</evidence>
<evidence type="ECO:0000313" key="10">
    <source>
        <dbReference type="Proteomes" id="UP000838821"/>
    </source>
</evidence>
<dbReference type="Pfam" id="PF09334">
    <property type="entry name" value="tRNA-synt_1g"/>
    <property type="match status" value="1"/>
</dbReference>
<dbReference type="Gene3D" id="3.40.50.620">
    <property type="entry name" value="HUPs"/>
    <property type="match status" value="1"/>
</dbReference>
<dbReference type="InterPro" id="IPR014729">
    <property type="entry name" value="Rossmann-like_a/b/a_fold"/>
</dbReference>
<dbReference type="EC" id="6.1.1.10" evidence="9"/>
<evidence type="ECO:0000256" key="5">
    <source>
        <dbReference type="ARBA" id="ARBA00023146"/>
    </source>
</evidence>
<evidence type="ECO:0000256" key="1">
    <source>
        <dbReference type="ARBA" id="ARBA00022598"/>
    </source>
</evidence>
<dbReference type="Proteomes" id="UP000838821">
    <property type="component" value="Unassembled WGS sequence"/>
</dbReference>
<keyword evidence="4 7" id="KW-0648">Protein biosynthesis</keyword>
<organism evidence="9 10">
    <name type="scientific">Paenibacillus allorhizoplanae</name>
    <dbReference type="NCBI Taxonomy" id="2905648"/>
    <lineage>
        <taxon>Bacteria</taxon>
        <taxon>Bacillati</taxon>
        <taxon>Bacillota</taxon>
        <taxon>Bacilli</taxon>
        <taxon>Bacillales</taxon>
        <taxon>Paenibacillaceae</taxon>
        <taxon>Paenibacillus</taxon>
    </lineage>
</organism>
<dbReference type="SUPFAM" id="SSF57770">
    <property type="entry name" value="Methionyl-tRNA synthetase (MetRS), Zn-domain"/>
    <property type="match status" value="1"/>
</dbReference>
<evidence type="ECO:0000256" key="6">
    <source>
        <dbReference type="ARBA" id="ARBA00047364"/>
    </source>
</evidence>
<keyword evidence="5 7" id="KW-0030">Aminoacyl-tRNA synthetase</keyword>
<feature type="domain" description="Methionyl/Leucyl tRNA synthetase" evidence="8">
    <location>
        <begin position="4"/>
        <end position="234"/>
    </location>
</feature>
<proteinExistence type="inferred from homology"/>
<accession>A0ABN8H709</accession>
<dbReference type="PRINTS" id="PR01041">
    <property type="entry name" value="TRNASYNTHMET"/>
</dbReference>
<dbReference type="PANTHER" id="PTHR45765">
    <property type="entry name" value="METHIONINE--TRNA LIGASE"/>
    <property type="match status" value="1"/>
</dbReference>
<protein>
    <submittedName>
        <fullName evidence="9">Methionine--tRNA ligase</fullName>
        <ecNumber evidence="9">6.1.1.10</ecNumber>
    </submittedName>
</protein>
<comment type="catalytic activity">
    <reaction evidence="6">
        <text>tRNA(Met) + L-methionine + ATP = L-methionyl-tRNA(Met) + AMP + diphosphate</text>
        <dbReference type="Rhea" id="RHEA:13481"/>
        <dbReference type="Rhea" id="RHEA-COMP:9667"/>
        <dbReference type="Rhea" id="RHEA-COMP:9698"/>
        <dbReference type="ChEBI" id="CHEBI:30616"/>
        <dbReference type="ChEBI" id="CHEBI:33019"/>
        <dbReference type="ChEBI" id="CHEBI:57844"/>
        <dbReference type="ChEBI" id="CHEBI:78442"/>
        <dbReference type="ChEBI" id="CHEBI:78530"/>
        <dbReference type="ChEBI" id="CHEBI:456215"/>
        <dbReference type="EC" id="6.1.1.10"/>
    </reaction>
</comment>
<dbReference type="GO" id="GO:0004825">
    <property type="term" value="F:methionine-tRNA ligase activity"/>
    <property type="evidence" value="ECO:0007669"/>
    <property type="project" value="UniProtKB-EC"/>
</dbReference>
<keyword evidence="10" id="KW-1185">Reference proteome</keyword>
<dbReference type="Gene3D" id="2.20.28.20">
    <property type="entry name" value="Methionyl-tRNA synthetase, Zn-domain"/>
    <property type="match status" value="1"/>
</dbReference>
<evidence type="ECO:0000256" key="7">
    <source>
        <dbReference type="RuleBase" id="RU363039"/>
    </source>
</evidence>
<sequence>MSIFIGGAWPYANGSLHLGRVASLLPGDVIARYFRLKGEEVLYVSGSDCHGTPISIQANKEGVSPKVITDRYHNEFVDCFHKMGFSYDLYTRTDHPFHHEVVQEIFNQLLDHGVLYKKAVEQTYCNDCDRFLPDRYVEGNCPHCDSAARGDQCDVCSALLDPLELHNRSCKLCNGSPLSRLSDHYFLSLLKFQNKLENFVDQADGWRENAIGLSRRYLREGLQDRAATRDLDWG</sequence>
<dbReference type="SUPFAM" id="SSF52374">
    <property type="entry name" value="Nucleotidylyl transferase"/>
    <property type="match status" value="1"/>
</dbReference>
<comment type="similarity">
    <text evidence="7">Belongs to the class-I aminoacyl-tRNA synthetase family.</text>
</comment>
<keyword evidence="3 7" id="KW-0067">ATP-binding</keyword>
<keyword evidence="1 7" id="KW-0436">Ligase</keyword>
<gene>
    <name evidence="9" type="primary">metG_3</name>
    <name evidence="9" type="ORF">PAECIP111891_06166</name>
</gene>
<reference evidence="9" key="1">
    <citation type="submission" date="2022-01" db="EMBL/GenBank/DDBJ databases">
        <authorList>
            <person name="Criscuolo A."/>
        </authorList>
    </citation>
    <scope>NUCLEOTIDE SEQUENCE</scope>
    <source>
        <strain evidence="9">CIP111891</strain>
    </source>
</reference>
<name>A0ABN8H709_9BACL</name>